<protein>
    <submittedName>
        <fullName evidence="2">UBA/TS-N domain protein</fullName>
    </submittedName>
</protein>
<feature type="region of interest" description="Disordered" evidence="1">
    <location>
        <begin position="75"/>
        <end position="125"/>
    </location>
</feature>
<sequence length="348" mass="40554">MNQNIFLSQPLEVQPTRCERCIQRIQAKIENLGYQNQYQAIKSEGFEDDKKILKALKKNKGDLNLALQFIKEAPQKKIKKQKDSQNQSDLMETESKKCNKKCKADKKEKPNVDKEQKKNERALERKQQKLQKMIEEFPQFKDFNQKMIQEGFEDVKKNFRALKKNEGDEQKAFSHLKHKLILQNLQLCKTFSKGEIQKLYLDCNNCFFLESNFLKLAKNGNYKEIEQKIATLLNLFQSCYGSQIEIVLVFDNSKLVKDEKACAGFASQDFKLISARPQFYIADDAIVHFASQESLENQNGILYVTSDRLLQARLVEQNAKKIMTSKCFFNIMKEDFIGSKSYFAVIEN</sequence>
<dbReference type="SUPFAM" id="SSF46934">
    <property type="entry name" value="UBA-like"/>
    <property type="match status" value="1"/>
</dbReference>
<dbReference type="AlphaFoldDB" id="Q22YH2"/>
<dbReference type="InParanoid" id="Q22YH2"/>
<dbReference type="Proteomes" id="UP000009168">
    <property type="component" value="Unassembled WGS sequence"/>
</dbReference>
<proteinExistence type="predicted"/>
<evidence type="ECO:0000313" key="3">
    <source>
        <dbReference type="Proteomes" id="UP000009168"/>
    </source>
</evidence>
<dbReference type="Gene3D" id="1.10.8.10">
    <property type="entry name" value="DNA helicase RuvA subunit, C-terminal domain"/>
    <property type="match status" value="1"/>
</dbReference>
<dbReference type="EMBL" id="GG662800">
    <property type="protein sequence ID" value="EAR90313.1"/>
    <property type="molecule type" value="Genomic_DNA"/>
</dbReference>
<dbReference type="GeneID" id="7836535"/>
<name>Q22YH2_TETTS</name>
<gene>
    <name evidence="2" type="ORF">TTHERM_00607190</name>
</gene>
<organism evidence="2 3">
    <name type="scientific">Tetrahymena thermophila (strain SB210)</name>
    <dbReference type="NCBI Taxonomy" id="312017"/>
    <lineage>
        <taxon>Eukaryota</taxon>
        <taxon>Sar</taxon>
        <taxon>Alveolata</taxon>
        <taxon>Ciliophora</taxon>
        <taxon>Intramacronucleata</taxon>
        <taxon>Oligohymenophorea</taxon>
        <taxon>Hymenostomatida</taxon>
        <taxon>Tetrahymenina</taxon>
        <taxon>Tetrahymenidae</taxon>
        <taxon>Tetrahymena</taxon>
    </lineage>
</organism>
<keyword evidence="3" id="KW-1185">Reference proteome</keyword>
<evidence type="ECO:0000256" key="1">
    <source>
        <dbReference type="SAM" id="MobiDB-lite"/>
    </source>
</evidence>
<reference evidence="3" key="1">
    <citation type="journal article" date="2006" name="PLoS Biol.">
        <title>Macronuclear genome sequence of the ciliate Tetrahymena thermophila, a model eukaryote.</title>
        <authorList>
            <person name="Eisen J.A."/>
            <person name="Coyne R.S."/>
            <person name="Wu M."/>
            <person name="Wu D."/>
            <person name="Thiagarajan M."/>
            <person name="Wortman J.R."/>
            <person name="Badger J.H."/>
            <person name="Ren Q."/>
            <person name="Amedeo P."/>
            <person name="Jones K.M."/>
            <person name="Tallon L.J."/>
            <person name="Delcher A.L."/>
            <person name="Salzberg S.L."/>
            <person name="Silva J.C."/>
            <person name="Haas B.J."/>
            <person name="Majoros W.H."/>
            <person name="Farzad M."/>
            <person name="Carlton J.M."/>
            <person name="Smith R.K. Jr."/>
            <person name="Garg J."/>
            <person name="Pearlman R.E."/>
            <person name="Karrer K.M."/>
            <person name="Sun L."/>
            <person name="Manning G."/>
            <person name="Elde N.C."/>
            <person name="Turkewitz A.P."/>
            <person name="Asai D.J."/>
            <person name="Wilkes D.E."/>
            <person name="Wang Y."/>
            <person name="Cai H."/>
            <person name="Collins K."/>
            <person name="Stewart B.A."/>
            <person name="Lee S.R."/>
            <person name="Wilamowska K."/>
            <person name="Weinberg Z."/>
            <person name="Ruzzo W.L."/>
            <person name="Wloga D."/>
            <person name="Gaertig J."/>
            <person name="Frankel J."/>
            <person name="Tsao C.-C."/>
            <person name="Gorovsky M.A."/>
            <person name="Keeling P.J."/>
            <person name="Waller R.F."/>
            <person name="Patron N.J."/>
            <person name="Cherry J.M."/>
            <person name="Stover N.A."/>
            <person name="Krieger C.J."/>
            <person name="del Toro C."/>
            <person name="Ryder H.F."/>
            <person name="Williamson S.C."/>
            <person name="Barbeau R.A."/>
            <person name="Hamilton E.P."/>
            <person name="Orias E."/>
        </authorList>
    </citation>
    <scope>NUCLEOTIDE SEQUENCE [LARGE SCALE GENOMIC DNA]</scope>
    <source>
        <strain evidence="3">SB210</strain>
    </source>
</reference>
<accession>Q22YH2</accession>
<dbReference type="InterPro" id="IPR009060">
    <property type="entry name" value="UBA-like_sf"/>
</dbReference>
<dbReference type="HOGENOM" id="CLU_798082_0_0_1"/>
<feature type="compositionally biased region" description="Basic and acidic residues" evidence="1">
    <location>
        <begin position="105"/>
        <end position="125"/>
    </location>
</feature>
<evidence type="ECO:0000313" key="2">
    <source>
        <dbReference type="EMBL" id="EAR90313.1"/>
    </source>
</evidence>
<dbReference type="RefSeq" id="XP_001010558.1">
    <property type="nucleotide sequence ID" value="XM_001010558.3"/>
</dbReference>
<dbReference type="KEGG" id="tet:TTHERM_00607190"/>